<dbReference type="EMBL" id="CP104965">
    <property type="protein sequence ID" value="UXN69046.1"/>
    <property type="molecule type" value="Genomic_DNA"/>
</dbReference>
<accession>A0ABY6C9Y8</accession>
<dbReference type="InterPro" id="IPR019285">
    <property type="entry name" value="DUF2336"/>
</dbReference>
<proteinExistence type="predicted"/>
<dbReference type="RefSeq" id="WP_262167260.1">
    <property type="nucleotide sequence ID" value="NZ_CP104965.1"/>
</dbReference>
<sequence>MVEYNEFLWLAQSPDSEERGQAAYMAASAYLNHHGPADEHAALYAVLFRFLEDPSVKVRAALAYGLLHSAEAPRPIIMALLQDSGVIARAVLQYSPVLIDADMMPVVRQGEADLLIAISQRQKLSTRLVDALIGREHRQMTLKLLARTDLSIGAACLDRLVTAHGADAQMRGALLRRQDLPAGARLLLVQQAMEAMRGARIVKGAVAPERLNRLLRDSVDTAISAIGEREAINPGTGYAAELIASDRLNMRVLLHTMVTGHVMFFANCVAELSQSPRDKVFSVLEAGSRGTINALLVRCGMGPAMRELVIRLIGHARATDLADDAAARHLVVSTLTEGLIAEYGGVIPEELEEAFAYLSEQNVALARKAAEGVMSAFAQEAGERRMVALDWDEQVA</sequence>
<dbReference type="Proteomes" id="UP001061862">
    <property type="component" value="Chromosome"/>
</dbReference>
<dbReference type="Pfam" id="PF10098">
    <property type="entry name" value="DUF2336"/>
    <property type="match status" value="1"/>
</dbReference>
<reference evidence="1 2" key="1">
    <citation type="submission" date="2022-09" db="EMBL/GenBank/DDBJ databases">
        <title>Interaction between co-microsymbionts with complementary sets of symbiotic genes in legume-rhizobium systems.</title>
        <authorList>
            <person name="Safronova V."/>
            <person name="Sazanova A."/>
            <person name="Afonin A."/>
            <person name="Chirak E."/>
        </authorList>
    </citation>
    <scope>NUCLEOTIDE SEQUENCE [LARGE SCALE GENOMIC DNA]</scope>
    <source>
        <strain evidence="1 2">A18/4-1</strain>
    </source>
</reference>
<keyword evidence="2" id="KW-1185">Reference proteome</keyword>
<evidence type="ECO:0000313" key="1">
    <source>
        <dbReference type="EMBL" id="UXN69046.1"/>
    </source>
</evidence>
<gene>
    <name evidence="1" type="ORF">N8A98_17635</name>
</gene>
<organism evidence="1 2">
    <name type="scientific">Devosia neptuniae</name>
    <dbReference type="NCBI Taxonomy" id="191302"/>
    <lineage>
        <taxon>Bacteria</taxon>
        <taxon>Pseudomonadati</taxon>
        <taxon>Pseudomonadota</taxon>
        <taxon>Alphaproteobacteria</taxon>
        <taxon>Hyphomicrobiales</taxon>
        <taxon>Devosiaceae</taxon>
        <taxon>Devosia</taxon>
    </lineage>
</organism>
<name>A0ABY6C9Y8_9HYPH</name>
<evidence type="ECO:0000313" key="2">
    <source>
        <dbReference type="Proteomes" id="UP001061862"/>
    </source>
</evidence>
<protein>
    <submittedName>
        <fullName evidence="1">DUF2336 domain-containing protein</fullName>
    </submittedName>
</protein>